<feature type="transmembrane region" description="Helical" evidence="6">
    <location>
        <begin position="239"/>
        <end position="258"/>
    </location>
</feature>
<keyword evidence="4 6" id="KW-0472">Membrane</keyword>
<evidence type="ECO:0000256" key="1">
    <source>
        <dbReference type="ARBA" id="ARBA00004141"/>
    </source>
</evidence>
<evidence type="ECO:0000256" key="3">
    <source>
        <dbReference type="ARBA" id="ARBA00022989"/>
    </source>
</evidence>
<evidence type="ECO:0000256" key="4">
    <source>
        <dbReference type="ARBA" id="ARBA00023136"/>
    </source>
</evidence>
<evidence type="ECO:0000256" key="6">
    <source>
        <dbReference type="SAM" id="Phobius"/>
    </source>
</evidence>
<feature type="transmembrane region" description="Helical" evidence="6">
    <location>
        <begin position="57"/>
        <end position="82"/>
    </location>
</feature>
<name>A0A265NCB8_9BACI</name>
<dbReference type="AlphaFoldDB" id="A0A265NCB8"/>
<keyword evidence="2 6" id="KW-0812">Transmembrane</keyword>
<evidence type="ECO:0000313" key="8">
    <source>
        <dbReference type="Proteomes" id="UP000216498"/>
    </source>
</evidence>
<feature type="transmembrane region" description="Helical" evidence="6">
    <location>
        <begin position="159"/>
        <end position="181"/>
    </location>
</feature>
<dbReference type="OrthoDB" id="9786493at2"/>
<keyword evidence="3 6" id="KW-1133">Transmembrane helix</keyword>
<gene>
    <name evidence="7" type="ORF">CIL03_06920</name>
</gene>
<dbReference type="InterPro" id="IPR023271">
    <property type="entry name" value="Aquaporin-like"/>
</dbReference>
<evidence type="ECO:0000256" key="5">
    <source>
        <dbReference type="ARBA" id="ARBA00049660"/>
    </source>
</evidence>
<dbReference type="PANTHER" id="PTHR30520">
    <property type="entry name" value="FORMATE TRANSPORTER-RELATED"/>
    <property type="match status" value="1"/>
</dbReference>
<sequence length="274" mass="29758">MDYVKPNKVVSSVAAAGAYKAKLSIGHILIKGALSGAFLGYSTTLAFTASTQTGLDIIGAAIFPVGFVLILLLNLELVTGSFAMLPLARLRQQTTIPLIARSFFWAFIGNLLGSLFYAALYAIYITKFGHVDDSVMIQKIIAVAESKTLDYQAYGSDGMIILFVKALLCNWMVTMGAVMAFTSQATIGKIVAMWLPVFIFFAQGFEHAVVNMFVIPAAMMIGADISFGDWWLWNQIPVTIGNFISGFLFTGLALHIVTKDKKPVGMNRIKRSAS</sequence>
<dbReference type="GO" id="GO:0005886">
    <property type="term" value="C:plasma membrane"/>
    <property type="evidence" value="ECO:0007669"/>
    <property type="project" value="TreeGrafter"/>
</dbReference>
<dbReference type="EMBL" id="NPMS01000002">
    <property type="protein sequence ID" value="OZU89435.1"/>
    <property type="molecule type" value="Genomic_DNA"/>
</dbReference>
<keyword evidence="8" id="KW-1185">Reference proteome</keyword>
<dbReference type="Proteomes" id="UP000216498">
    <property type="component" value="Unassembled WGS sequence"/>
</dbReference>
<proteinExistence type="inferred from homology"/>
<accession>A0A265NCB8</accession>
<dbReference type="PANTHER" id="PTHR30520:SF6">
    <property type="entry name" value="FORMATE_NITRATE FAMILY TRANSPORTER (EUROFUNG)"/>
    <property type="match status" value="1"/>
</dbReference>
<protein>
    <submittedName>
        <fullName evidence="7">Formate transporter</fullName>
    </submittedName>
</protein>
<comment type="subcellular location">
    <subcellularLocation>
        <location evidence="1">Membrane</location>
        <topology evidence="1">Multi-pass membrane protein</topology>
    </subcellularLocation>
</comment>
<dbReference type="Gene3D" id="1.20.1080.10">
    <property type="entry name" value="Glycerol uptake facilitator protein"/>
    <property type="match status" value="1"/>
</dbReference>
<organism evidence="7 8">
    <name type="scientific">Virgibacillus indicus</name>
    <dbReference type="NCBI Taxonomy" id="2024554"/>
    <lineage>
        <taxon>Bacteria</taxon>
        <taxon>Bacillati</taxon>
        <taxon>Bacillota</taxon>
        <taxon>Bacilli</taxon>
        <taxon>Bacillales</taxon>
        <taxon>Bacillaceae</taxon>
        <taxon>Virgibacillus</taxon>
    </lineage>
</organism>
<dbReference type="Pfam" id="PF01226">
    <property type="entry name" value="Form_Nir_trans"/>
    <property type="match status" value="1"/>
</dbReference>
<dbReference type="InterPro" id="IPR000292">
    <property type="entry name" value="For/NO2_transpt"/>
</dbReference>
<reference evidence="7 8" key="1">
    <citation type="submission" date="2017-08" db="EMBL/GenBank/DDBJ databases">
        <title>Virgibacillus indicus sp. nov. and Virgibacillus profoundi sp. nov, two moderately halophilic bacteria isolated from marine sediment by using the Microfluidic Streak Plate.</title>
        <authorList>
            <person name="Xu B."/>
            <person name="Hu B."/>
            <person name="Wang J."/>
            <person name="Zhu Y."/>
            <person name="Huang L."/>
            <person name="Du W."/>
            <person name="Huang Y."/>
        </authorList>
    </citation>
    <scope>NUCLEOTIDE SEQUENCE [LARGE SCALE GENOMIC DNA]</scope>
    <source>
        <strain evidence="7 8">IO3-P2-C2</strain>
    </source>
</reference>
<comment type="caution">
    <text evidence="7">The sequence shown here is derived from an EMBL/GenBank/DDBJ whole genome shotgun (WGS) entry which is preliminary data.</text>
</comment>
<feature type="transmembrane region" description="Helical" evidence="6">
    <location>
        <begin position="28"/>
        <end position="51"/>
    </location>
</feature>
<evidence type="ECO:0000256" key="2">
    <source>
        <dbReference type="ARBA" id="ARBA00022692"/>
    </source>
</evidence>
<evidence type="ECO:0000313" key="7">
    <source>
        <dbReference type="EMBL" id="OZU89435.1"/>
    </source>
</evidence>
<feature type="transmembrane region" description="Helical" evidence="6">
    <location>
        <begin position="103"/>
        <end position="124"/>
    </location>
</feature>
<comment type="similarity">
    <text evidence="5">Belongs to the FNT transporter (TC 1.A.16) family.</text>
</comment>
<dbReference type="RefSeq" id="WP_094884989.1">
    <property type="nucleotide sequence ID" value="NZ_NPMS01000002.1"/>
</dbReference>
<dbReference type="GO" id="GO:0015499">
    <property type="term" value="F:formate transmembrane transporter activity"/>
    <property type="evidence" value="ECO:0007669"/>
    <property type="project" value="TreeGrafter"/>
</dbReference>
<feature type="transmembrane region" description="Helical" evidence="6">
    <location>
        <begin position="193"/>
        <end position="219"/>
    </location>
</feature>